<dbReference type="EMBL" id="CM023480">
    <property type="protein sequence ID" value="KAH7971351.1"/>
    <property type="molecule type" value="Genomic_DNA"/>
</dbReference>
<name>A0ACB8DL16_DERSI</name>
<proteinExistence type="predicted"/>
<evidence type="ECO:0000313" key="1">
    <source>
        <dbReference type="EMBL" id="KAH7971351.1"/>
    </source>
</evidence>
<comment type="caution">
    <text evidence="1">The sequence shown here is derived from an EMBL/GenBank/DDBJ whole genome shotgun (WGS) entry which is preliminary data.</text>
</comment>
<organism evidence="1 2">
    <name type="scientific">Dermacentor silvarum</name>
    <name type="common">Tick</name>
    <dbReference type="NCBI Taxonomy" id="543639"/>
    <lineage>
        <taxon>Eukaryota</taxon>
        <taxon>Metazoa</taxon>
        <taxon>Ecdysozoa</taxon>
        <taxon>Arthropoda</taxon>
        <taxon>Chelicerata</taxon>
        <taxon>Arachnida</taxon>
        <taxon>Acari</taxon>
        <taxon>Parasitiformes</taxon>
        <taxon>Ixodida</taxon>
        <taxon>Ixodoidea</taxon>
        <taxon>Ixodidae</taxon>
        <taxon>Rhipicephalinae</taxon>
        <taxon>Dermacentor</taxon>
    </lineage>
</organism>
<protein>
    <submittedName>
        <fullName evidence="1">Uncharacterized protein</fullName>
    </submittedName>
</protein>
<accession>A0ACB8DL16</accession>
<sequence>MSAAMKERLILEASMLSSKQHMASLIIDEASIKPKCLYDRKADTIFGFKDRPNDGAPCSADGTLANRVLWFVLQGVTSTYRIPCSYYFTKQLSGRDLFAWVKEVIASVELCGFVVVRIVTDNYSANKTMFKLLGNGCFSTAVSHPLDNGIVIFLSFDPCHILKNIRSQFLERTLTDGSGTITGTFVQQLYEFQKHKTVKLARNLTRKHVYPSNMEKMNVLRAVQVFSPEVIAALQHLQANFRSDPAARTFKEAGPTIDFMKKIKQWFDIHDTTYSGSDCKTPISQQDDYRLLWLENDFVNFMKNVQQRSLASGGDAFTDETFHALLFTKKSTVQTTRYLLSRGVRYVLTRKFNSDPIEAVFGRLRSICGGNDALDARAVTTALDHIVKESGLSMQLHAPDVDDAEKMAAHVPQKVLDQLNCLKEQQSNISPSVTYSGLAYTLVATS</sequence>
<evidence type="ECO:0000313" key="2">
    <source>
        <dbReference type="Proteomes" id="UP000821865"/>
    </source>
</evidence>
<dbReference type="Proteomes" id="UP000821865">
    <property type="component" value="Chromosome 11"/>
</dbReference>
<reference evidence="1" key="1">
    <citation type="submission" date="2020-05" db="EMBL/GenBank/DDBJ databases">
        <title>Large-scale comparative analyses of tick genomes elucidate their genetic diversity and vector capacities.</title>
        <authorList>
            <person name="Jia N."/>
            <person name="Wang J."/>
            <person name="Shi W."/>
            <person name="Du L."/>
            <person name="Sun Y."/>
            <person name="Zhan W."/>
            <person name="Jiang J."/>
            <person name="Wang Q."/>
            <person name="Zhang B."/>
            <person name="Ji P."/>
            <person name="Sakyi L.B."/>
            <person name="Cui X."/>
            <person name="Yuan T."/>
            <person name="Jiang B."/>
            <person name="Yang W."/>
            <person name="Lam T.T.-Y."/>
            <person name="Chang Q."/>
            <person name="Ding S."/>
            <person name="Wang X."/>
            <person name="Zhu J."/>
            <person name="Ruan X."/>
            <person name="Zhao L."/>
            <person name="Wei J."/>
            <person name="Que T."/>
            <person name="Du C."/>
            <person name="Cheng J."/>
            <person name="Dai P."/>
            <person name="Han X."/>
            <person name="Huang E."/>
            <person name="Gao Y."/>
            <person name="Liu J."/>
            <person name="Shao H."/>
            <person name="Ye R."/>
            <person name="Li L."/>
            <person name="Wei W."/>
            <person name="Wang X."/>
            <person name="Wang C."/>
            <person name="Yang T."/>
            <person name="Huo Q."/>
            <person name="Li W."/>
            <person name="Guo W."/>
            <person name="Chen H."/>
            <person name="Zhou L."/>
            <person name="Ni X."/>
            <person name="Tian J."/>
            <person name="Zhou Y."/>
            <person name="Sheng Y."/>
            <person name="Liu T."/>
            <person name="Pan Y."/>
            <person name="Xia L."/>
            <person name="Li J."/>
            <person name="Zhao F."/>
            <person name="Cao W."/>
        </authorList>
    </citation>
    <scope>NUCLEOTIDE SEQUENCE</scope>
    <source>
        <strain evidence="1">Dsil-2018</strain>
    </source>
</reference>
<gene>
    <name evidence="1" type="ORF">HPB49_022335</name>
</gene>
<keyword evidence="2" id="KW-1185">Reference proteome</keyword>